<dbReference type="EMBL" id="QTSX02001427">
    <property type="protein sequence ID" value="KAJ9082607.1"/>
    <property type="molecule type" value="Genomic_DNA"/>
</dbReference>
<dbReference type="Proteomes" id="UP001165960">
    <property type="component" value="Unassembled WGS sequence"/>
</dbReference>
<sequence length="206" mass="22977">MVNHPKRNRKPVIRYTNVPEQRINQTQRGIPKIPVGNIQVYSPILASEEAEFTEILGGKIDTAFYSLSSTVSYKTSTSSSKPVVQDSGMPTSSQLSTIAKKRSRSNKSKATTTTPTDKTNESVPSLTNLLQNFNKGEGLKWAFIHSQKEDPLRNLLVYGPGSQRNNMDLSIIGVLQQYFGLLVLGLGLLHLKLGLQRLRIRLLRRT</sequence>
<accession>A0ACC2U854</accession>
<evidence type="ECO:0000313" key="2">
    <source>
        <dbReference type="Proteomes" id="UP001165960"/>
    </source>
</evidence>
<gene>
    <name evidence="1" type="ORF">DSO57_1002982</name>
</gene>
<keyword evidence="2" id="KW-1185">Reference proteome</keyword>
<proteinExistence type="predicted"/>
<comment type="caution">
    <text evidence="1">The sequence shown here is derived from an EMBL/GenBank/DDBJ whole genome shotgun (WGS) entry which is preliminary data.</text>
</comment>
<reference evidence="1" key="1">
    <citation type="submission" date="2022-04" db="EMBL/GenBank/DDBJ databases">
        <title>Genome of the entomopathogenic fungus Entomophthora muscae.</title>
        <authorList>
            <person name="Elya C."/>
            <person name="Lovett B.R."/>
            <person name="Lee E."/>
            <person name="Macias A.M."/>
            <person name="Hajek A.E."/>
            <person name="De Bivort B.L."/>
            <person name="Kasson M.T."/>
            <person name="De Fine Licht H.H."/>
            <person name="Stajich J.E."/>
        </authorList>
    </citation>
    <scope>NUCLEOTIDE SEQUENCE</scope>
    <source>
        <strain evidence="1">Berkeley</strain>
    </source>
</reference>
<name>A0ACC2U854_9FUNG</name>
<protein>
    <submittedName>
        <fullName evidence="1">Uncharacterized protein</fullName>
    </submittedName>
</protein>
<evidence type="ECO:0000313" key="1">
    <source>
        <dbReference type="EMBL" id="KAJ9082607.1"/>
    </source>
</evidence>
<organism evidence="1 2">
    <name type="scientific">Entomophthora muscae</name>
    <dbReference type="NCBI Taxonomy" id="34485"/>
    <lineage>
        <taxon>Eukaryota</taxon>
        <taxon>Fungi</taxon>
        <taxon>Fungi incertae sedis</taxon>
        <taxon>Zoopagomycota</taxon>
        <taxon>Entomophthoromycotina</taxon>
        <taxon>Entomophthoromycetes</taxon>
        <taxon>Entomophthorales</taxon>
        <taxon>Entomophthoraceae</taxon>
        <taxon>Entomophthora</taxon>
    </lineage>
</organism>